<dbReference type="OrthoDB" id="436029at2759"/>
<keyword evidence="3" id="KW-1185">Reference proteome</keyword>
<organism evidence="3">
    <name type="scientific">Perkinsus marinus (strain ATCC 50983 / TXsc)</name>
    <dbReference type="NCBI Taxonomy" id="423536"/>
    <lineage>
        <taxon>Eukaryota</taxon>
        <taxon>Sar</taxon>
        <taxon>Alveolata</taxon>
        <taxon>Perkinsozoa</taxon>
        <taxon>Perkinsea</taxon>
        <taxon>Perkinsida</taxon>
        <taxon>Perkinsidae</taxon>
        <taxon>Perkinsus</taxon>
    </lineage>
</organism>
<protein>
    <recommendedName>
        <fullName evidence="4">C3H1-type domain-containing protein</fullName>
    </recommendedName>
</protein>
<gene>
    <name evidence="2" type="ORF">Pmar_PMAR012687</name>
</gene>
<feature type="region of interest" description="Disordered" evidence="1">
    <location>
        <begin position="109"/>
        <end position="134"/>
    </location>
</feature>
<evidence type="ECO:0000313" key="3">
    <source>
        <dbReference type="Proteomes" id="UP000007800"/>
    </source>
</evidence>
<dbReference type="Proteomes" id="UP000007800">
    <property type="component" value="Unassembled WGS sequence"/>
</dbReference>
<evidence type="ECO:0000256" key="1">
    <source>
        <dbReference type="SAM" id="MobiDB-lite"/>
    </source>
</evidence>
<reference evidence="2 3" key="1">
    <citation type="submission" date="2008-07" db="EMBL/GenBank/DDBJ databases">
        <authorList>
            <person name="El-Sayed N."/>
            <person name="Caler E."/>
            <person name="Inman J."/>
            <person name="Amedeo P."/>
            <person name="Hass B."/>
            <person name="Wortman J."/>
        </authorList>
    </citation>
    <scope>NUCLEOTIDE SEQUENCE [LARGE SCALE GENOMIC DNA]</scope>
    <source>
        <strain evidence="3">ATCC 50983 / TXsc</strain>
    </source>
</reference>
<evidence type="ECO:0000313" key="2">
    <source>
        <dbReference type="EMBL" id="EER19699.1"/>
    </source>
</evidence>
<feature type="region of interest" description="Disordered" evidence="1">
    <location>
        <begin position="150"/>
        <end position="222"/>
    </location>
</feature>
<dbReference type="EMBL" id="GG671079">
    <property type="protein sequence ID" value="EER19699.1"/>
    <property type="molecule type" value="Genomic_DNA"/>
</dbReference>
<proteinExistence type="predicted"/>
<feature type="compositionally biased region" description="Polar residues" evidence="1">
    <location>
        <begin position="17"/>
        <end position="35"/>
    </location>
</feature>
<dbReference type="RefSeq" id="XP_002787903.1">
    <property type="nucleotide sequence ID" value="XM_002787857.1"/>
</dbReference>
<feature type="compositionally biased region" description="Polar residues" evidence="1">
    <location>
        <begin position="202"/>
        <end position="221"/>
    </location>
</feature>
<evidence type="ECO:0008006" key="4">
    <source>
        <dbReference type="Google" id="ProtNLM"/>
    </source>
</evidence>
<name>C5K814_PERM5</name>
<feature type="compositionally biased region" description="Polar residues" evidence="1">
    <location>
        <begin position="151"/>
        <end position="180"/>
    </location>
</feature>
<sequence length="371" mass="39950">MSFNTGQFGGNEDYQKQEQQQHPALSSQSHYSVRNTFIDFSAPEPPLGDPATMDDNGNGRPSMALKARSMPEGTNIDRTASRLASMLFRGGAAFGFGQAAPQVSTSVLHQPFSGTPETIPEAGPEDSSGSSVQSLDNNMSRIVVGGEGVATHNNNISTSEQSGSPFDTPINEYTTLNSVISPPSSKTSSPPPPSPPAAATTNDGSSKRSTGPTHINMSQLSEEQRDRLLSLIPRDPETGKQLSAGSIVHELGTCRPCVFANNTERPCVFGVECLFCHYHHDIRKRSRMSRKQRVEARKMRETQNSIGCTLGSPVLGDGASAEEIFQCLVGHAHAVELQKVTLDHLLDSPSDMPPPFCTPSHTTSQYNNDMH</sequence>
<dbReference type="AlphaFoldDB" id="C5K814"/>
<dbReference type="GeneID" id="9057690"/>
<feature type="region of interest" description="Disordered" evidence="1">
    <location>
        <begin position="1"/>
        <end position="67"/>
    </location>
</feature>
<accession>C5K814</accession>
<dbReference type="InParanoid" id="C5K814"/>